<dbReference type="GO" id="GO:0051301">
    <property type="term" value="P:cell division"/>
    <property type="evidence" value="ECO:0007669"/>
    <property type="project" value="UniProtKB-KW"/>
</dbReference>
<name>A0A7W6FQJ8_9SPHN</name>
<dbReference type="AlphaFoldDB" id="A0A7W6FQJ8"/>
<accession>A0A7W6FQJ8</accession>
<comment type="caution">
    <text evidence="1">The sequence shown here is derived from an EMBL/GenBank/DDBJ whole genome shotgun (WGS) entry which is preliminary data.</text>
</comment>
<keyword evidence="1" id="KW-0131">Cell cycle</keyword>
<evidence type="ECO:0000313" key="2">
    <source>
        <dbReference type="Proteomes" id="UP000571950"/>
    </source>
</evidence>
<keyword evidence="1" id="KW-0132">Cell division</keyword>
<dbReference type="Pfam" id="PF04977">
    <property type="entry name" value="DivIC"/>
    <property type="match status" value="1"/>
</dbReference>
<protein>
    <submittedName>
        <fullName evidence="1">Cell division protein FtsB</fullName>
    </submittedName>
</protein>
<dbReference type="InterPro" id="IPR007060">
    <property type="entry name" value="FtsL/DivIC"/>
</dbReference>
<dbReference type="Proteomes" id="UP000571950">
    <property type="component" value="Unassembled WGS sequence"/>
</dbReference>
<proteinExistence type="predicted"/>
<dbReference type="EMBL" id="JACIDT010000010">
    <property type="protein sequence ID" value="MBB3927206.1"/>
    <property type="molecule type" value="Genomic_DNA"/>
</dbReference>
<evidence type="ECO:0000313" key="1">
    <source>
        <dbReference type="EMBL" id="MBB3927206.1"/>
    </source>
</evidence>
<organism evidence="1 2">
    <name type="scientific">Sphingobium jiangsuense</name>
    <dbReference type="NCBI Taxonomy" id="870476"/>
    <lineage>
        <taxon>Bacteria</taxon>
        <taxon>Pseudomonadati</taxon>
        <taxon>Pseudomonadota</taxon>
        <taxon>Alphaproteobacteria</taxon>
        <taxon>Sphingomonadales</taxon>
        <taxon>Sphingomonadaceae</taxon>
        <taxon>Sphingobium</taxon>
    </lineage>
</organism>
<sequence>MLFASAFGPAIAVLLFALLIGYAILGPNGILAWGDYTHQLRDSKAELKVVQAERARIANRVNLLNPRHADPDMADEMIRKELNVGHPDEVVVPLK</sequence>
<reference evidence="1 2" key="1">
    <citation type="submission" date="2020-08" db="EMBL/GenBank/DDBJ databases">
        <title>Genomic Encyclopedia of Type Strains, Phase IV (KMG-IV): sequencing the most valuable type-strain genomes for metagenomic binning, comparative biology and taxonomic classification.</title>
        <authorList>
            <person name="Goeker M."/>
        </authorList>
    </citation>
    <scope>NUCLEOTIDE SEQUENCE [LARGE SCALE GENOMIC DNA]</scope>
    <source>
        <strain evidence="1 2">DSM 26189</strain>
    </source>
</reference>
<gene>
    <name evidence="1" type="ORF">GGR43_002929</name>
</gene>
<keyword evidence="2" id="KW-1185">Reference proteome</keyword>